<organism evidence="7 8">
    <name type="scientific">Coprobacter fastidiosus</name>
    <dbReference type="NCBI Taxonomy" id="1099853"/>
    <lineage>
        <taxon>Bacteria</taxon>
        <taxon>Pseudomonadati</taxon>
        <taxon>Bacteroidota</taxon>
        <taxon>Bacteroidia</taxon>
        <taxon>Bacteroidales</taxon>
        <taxon>Barnesiellaceae</taxon>
        <taxon>Coprobacter</taxon>
    </lineage>
</organism>
<evidence type="ECO:0000313" key="8">
    <source>
        <dbReference type="Proteomes" id="UP000262954"/>
    </source>
</evidence>
<evidence type="ECO:0000256" key="2">
    <source>
        <dbReference type="ARBA" id="ARBA00010350"/>
    </source>
</evidence>
<keyword evidence="5 6" id="KW-0472">Membrane</keyword>
<dbReference type="GO" id="GO:0005886">
    <property type="term" value="C:plasma membrane"/>
    <property type="evidence" value="ECO:0007669"/>
    <property type="project" value="TreeGrafter"/>
</dbReference>
<feature type="transmembrane region" description="Helical" evidence="6">
    <location>
        <begin position="110"/>
        <end position="130"/>
    </location>
</feature>
<keyword evidence="3 6" id="KW-0812">Transmembrane</keyword>
<proteinExistence type="inferred from homology"/>
<dbReference type="Pfam" id="PF01027">
    <property type="entry name" value="Bax1-I"/>
    <property type="match status" value="1"/>
</dbReference>
<feature type="transmembrane region" description="Helical" evidence="6">
    <location>
        <begin position="137"/>
        <end position="158"/>
    </location>
</feature>
<evidence type="ECO:0000256" key="3">
    <source>
        <dbReference type="ARBA" id="ARBA00022692"/>
    </source>
</evidence>
<feature type="transmembrane region" description="Helical" evidence="6">
    <location>
        <begin position="21"/>
        <end position="41"/>
    </location>
</feature>
<dbReference type="Proteomes" id="UP000262954">
    <property type="component" value="Unassembled WGS sequence"/>
</dbReference>
<evidence type="ECO:0000256" key="6">
    <source>
        <dbReference type="RuleBase" id="RU004379"/>
    </source>
</evidence>
<dbReference type="EMBL" id="DNWC01000144">
    <property type="protein sequence ID" value="HBJ09544.1"/>
    <property type="molecule type" value="Genomic_DNA"/>
</dbReference>
<sequence length="230" mass="25472">MDTDYVSSYEMKAAQATLLKNVYLWMTVALAITGITALAVVNSPTLSSLLFSGRATFFILLIAELGLVWYVSARIMSLSFTTATGLFMLYSLLNGLTLSVLFAVYTRSSIASTFFITAGTFGAMSLYGYFTKKDLSSWGNILIMAVIGLIIASVVNIFMQSAMIYWIITYAGVLIFVGLTAYDTQKIKQMLANQEINEQTQKLALLGALSLYLDFINLFLYLLRIFGDRK</sequence>
<comment type="similarity">
    <text evidence="2 6">Belongs to the BI1 family.</text>
</comment>
<gene>
    <name evidence="7" type="ORF">DDY73_11140</name>
</gene>
<feature type="transmembrane region" description="Helical" evidence="6">
    <location>
        <begin position="203"/>
        <end position="223"/>
    </location>
</feature>
<comment type="subcellular location">
    <subcellularLocation>
        <location evidence="1">Membrane</location>
        <topology evidence="1">Multi-pass membrane protein</topology>
    </subcellularLocation>
</comment>
<reference evidence="7 8" key="1">
    <citation type="journal article" date="2018" name="Nat. Biotechnol.">
        <title>A standardized bacterial taxonomy based on genome phylogeny substantially revises the tree of life.</title>
        <authorList>
            <person name="Parks D.H."/>
            <person name="Chuvochina M."/>
            <person name="Waite D.W."/>
            <person name="Rinke C."/>
            <person name="Skarshewski A."/>
            <person name="Chaumeil P.A."/>
            <person name="Hugenholtz P."/>
        </authorList>
    </citation>
    <scope>NUCLEOTIDE SEQUENCE [LARGE SCALE GENOMIC DNA]</scope>
    <source>
        <strain evidence="7">UBA11482</strain>
    </source>
</reference>
<evidence type="ECO:0000313" key="7">
    <source>
        <dbReference type="EMBL" id="HBJ09544.1"/>
    </source>
</evidence>
<feature type="transmembrane region" description="Helical" evidence="6">
    <location>
        <begin position="83"/>
        <end position="104"/>
    </location>
</feature>
<comment type="caution">
    <text evidence="7">The sequence shown here is derived from an EMBL/GenBank/DDBJ whole genome shotgun (WGS) entry which is preliminary data.</text>
</comment>
<evidence type="ECO:0000256" key="1">
    <source>
        <dbReference type="ARBA" id="ARBA00004141"/>
    </source>
</evidence>
<dbReference type="PANTHER" id="PTHR23291:SF50">
    <property type="entry name" value="PROTEIN LIFEGUARD 4"/>
    <property type="match status" value="1"/>
</dbReference>
<feature type="transmembrane region" description="Helical" evidence="6">
    <location>
        <begin position="53"/>
        <end position="71"/>
    </location>
</feature>
<evidence type="ECO:0000256" key="4">
    <source>
        <dbReference type="ARBA" id="ARBA00022989"/>
    </source>
</evidence>
<dbReference type="CDD" id="cd10432">
    <property type="entry name" value="BI-1-like_bacterial"/>
    <property type="match status" value="1"/>
</dbReference>
<dbReference type="AlphaFoldDB" id="A0A354M4V5"/>
<keyword evidence="4 6" id="KW-1133">Transmembrane helix</keyword>
<dbReference type="InterPro" id="IPR006214">
    <property type="entry name" value="Bax_inhibitor_1-related"/>
</dbReference>
<protein>
    <submittedName>
        <fullName evidence="7">BAX inhibitor (BI)-1/YccA family protein</fullName>
    </submittedName>
</protein>
<evidence type="ECO:0000256" key="5">
    <source>
        <dbReference type="ARBA" id="ARBA00023136"/>
    </source>
</evidence>
<name>A0A354M4V5_9BACT</name>
<accession>A0A354M4V5</accession>
<feature type="transmembrane region" description="Helical" evidence="6">
    <location>
        <begin position="164"/>
        <end position="182"/>
    </location>
</feature>
<dbReference type="PANTHER" id="PTHR23291">
    <property type="entry name" value="BAX INHIBITOR-RELATED"/>
    <property type="match status" value="1"/>
</dbReference>